<keyword evidence="2 3" id="KW-0255">Endonuclease</keyword>
<comment type="cofactor">
    <cofactor evidence="2 3">
        <name>Mn(2+)</name>
        <dbReference type="ChEBI" id="CHEBI:29035"/>
    </cofactor>
    <cofactor evidence="2 3">
        <name>Mg(2+)</name>
        <dbReference type="ChEBI" id="CHEBI:18420"/>
    </cofactor>
    <text evidence="2 3">Manganese or magnesium. Binds 1 divalent metal ion per monomer in the absence of substrate. May bind a second metal ion after substrate binding.</text>
</comment>
<dbReference type="PANTHER" id="PTHR10954:SF18">
    <property type="entry name" value="RIBONUCLEASE HII"/>
    <property type="match status" value="1"/>
</dbReference>
<keyword evidence="2" id="KW-0963">Cytoplasm</keyword>
<feature type="binding site" evidence="2 3">
    <location>
        <position position="110"/>
    </location>
    <ligand>
        <name>a divalent metal cation</name>
        <dbReference type="ChEBI" id="CHEBI:60240"/>
    </ligand>
</feature>
<dbReference type="PANTHER" id="PTHR10954">
    <property type="entry name" value="RIBONUCLEASE H2 SUBUNIT A"/>
    <property type="match status" value="1"/>
</dbReference>
<evidence type="ECO:0000313" key="7">
    <source>
        <dbReference type="Proteomes" id="UP000825009"/>
    </source>
</evidence>
<dbReference type="HAMAP" id="MF_00052_B">
    <property type="entry name" value="RNase_HII_B"/>
    <property type="match status" value="1"/>
</dbReference>
<gene>
    <name evidence="2" type="primary">rnhB</name>
    <name evidence="6" type="ORF">KYE46_00810</name>
</gene>
<comment type="catalytic activity">
    <reaction evidence="2 3 4">
        <text>Endonucleolytic cleavage to 5'-phosphomonoester.</text>
        <dbReference type="EC" id="3.1.26.4"/>
    </reaction>
</comment>
<sequence length="199" mass="20821">MGPDFSMEIGLGGIVAGVDEVGRGPWAGPVTACAVVLDPDCIPEGLNDSKKLTQARRDALAQMLLDCAEVSVGWASVEEIDALNIRQATFLAMSRAISGLKTTPSHALIDGNATPSGLSCASSCVVKGDALSVSIAAASIVAKVRRDSLMKELAVMHPGYGWDTNMGYGTAKHSDGLHHLGVTPHHRRSFAPIRKMLCG</sequence>
<dbReference type="PROSITE" id="PS51975">
    <property type="entry name" value="RNASE_H_2"/>
    <property type="match status" value="1"/>
</dbReference>
<comment type="similarity">
    <text evidence="2 4">Belongs to the RNase HII family.</text>
</comment>
<dbReference type="InterPro" id="IPR001352">
    <property type="entry name" value="RNase_HII/HIII"/>
</dbReference>
<dbReference type="InterPro" id="IPR024567">
    <property type="entry name" value="RNase_HII/HIII_dom"/>
</dbReference>
<evidence type="ECO:0000256" key="3">
    <source>
        <dbReference type="PROSITE-ProRule" id="PRU01319"/>
    </source>
</evidence>
<dbReference type="Pfam" id="PF01351">
    <property type="entry name" value="RNase_HII"/>
    <property type="match status" value="1"/>
</dbReference>
<keyword evidence="2 3" id="KW-0540">Nuclease</keyword>
<dbReference type="GO" id="GO:0043137">
    <property type="term" value="P:DNA replication, removal of RNA primer"/>
    <property type="evidence" value="ECO:0007669"/>
    <property type="project" value="TreeGrafter"/>
</dbReference>
<dbReference type="RefSeq" id="WP_219002766.1">
    <property type="nucleotide sequence ID" value="NZ_CP079194.1"/>
</dbReference>
<dbReference type="Proteomes" id="UP000825009">
    <property type="component" value="Chromosome"/>
</dbReference>
<organism evidence="6 7">
    <name type="scientific">Gymnodinialimonas ceratoperidinii</name>
    <dbReference type="NCBI Taxonomy" id="2856823"/>
    <lineage>
        <taxon>Bacteria</taxon>
        <taxon>Pseudomonadati</taxon>
        <taxon>Pseudomonadota</taxon>
        <taxon>Alphaproteobacteria</taxon>
        <taxon>Rhodobacterales</taxon>
        <taxon>Paracoccaceae</taxon>
        <taxon>Gymnodinialimonas</taxon>
    </lineage>
</organism>
<evidence type="ECO:0000256" key="4">
    <source>
        <dbReference type="RuleBase" id="RU003515"/>
    </source>
</evidence>
<evidence type="ECO:0000256" key="1">
    <source>
        <dbReference type="ARBA" id="ARBA00004496"/>
    </source>
</evidence>
<keyword evidence="2 3" id="KW-0479">Metal-binding</keyword>
<dbReference type="GO" id="GO:0006298">
    <property type="term" value="P:mismatch repair"/>
    <property type="evidence" value="ECO:0007669"/>
    <property type="project" value="TreeGrafter"/>
</dbReference>
<dbReference type="GO" id="GO:0032299">
    <property type="term" value="C:ribonuclease H2 complex"/>
    <property type="evidence" value="ECO:0007669"/>
    <property type="project" value="TreeGrafter"/>
</dbReference>
<dbReference type="GO" id="GO:0030145">
    <property type="term" value="F:manganese ion binding"/>
    <property type="evidence" value="ECO:0007669"/>
    <property type="project" value="UniProtKB-UniRule"/>
</dbReference>
<dbReference type="GO" id="GO:0003723">
    <property type="term" value="F:RNA binding"/>
    <property type="evidence" value="ECO:0007669"/>
    <property type="project" value="UniProtKB-UniRule"/>
</dbReference>
<comment type="subcellular location">
    <subcellularLocation>
        <location evidence="1 2">Cytoplasm</location>
    </subcellularLocation>
</comment>
<dbReference type="EMBL" id="CP079194">
    <property type="protein sequence ID" value="QXT39835.1"/>
    <property type="molecule type" value="Genomic_DNA"/>
</dbReference>
<dbReference type="NCBIfam" id="NF000595">
    <property type="entry name" value="PRK00015.1-3"/>
    <property type="match status" value="1"/>
</dbReference>
<dbReference type="InterPro" id="IPR022898">
    <property type="entry name" value="RNase_HII"/>
</dbReference>
<reference evidence="6 7" key="1">
    <citation type="submission" date="2021-07" db="EMBL/GenBank/DDBJ databases">
        <title>A novel Jannaschia species isolated from marine dinoflagellate Ceratoperidinium margalefii.</title>
        <authorList>
            <person name="Jiang Y."/>
            <person name="Li Z."/>
        </authorList>
    </citation>
    <scope>NUCLEOTIDE SEQUENCE [LARGE SCALE GENOMIC DNA]</scope>
    <source>
        <strain evidence="6 7">J12C1-MA-4</strain>
    </source>
</reference>
<dbReference type="GO" id="GO:0005737">
    <property type="term" value="C:cytoplasm"/>
    <property type="evidence" value="ECO:0007669"/>
    <property type="project" value="UniProtKB-SubCell"/>
</dbReference>
<dbReference type="EC" id="3.1.26.4" evidence="2"/>
<proteinExistence type="inferred from homology"/>
<comment type="function">
    <text evidence="2 4">Endonuclease that specifically degrades the RNA of RNA-DNA hybrids.</text>
</comment>
<evidence type="ECO:0000256" key="2">
    <source>
        <dbReference type="HAMAP-Rule" id="MF_00052"/>
    </source>
</evidence>
<keyword evidence="7" id="KW-1185">Reference proteome</keyword>
<feature type="binding site" evidence="2 3">
    <location>
        <position position="19"/>
    </location>
    <ligand>
        <name>a divalent metal cation</name>
        <dbReference type="ChEBI" id="CHEBI:60240"/>
    </ligand>
</feature>
<dbReference type="KEGG" id="gce:KYE46_00810"/>
<evidence type="ECO:0000259" key="5">
    <source>
        <dbReference type="PROSITE" id="PS51975"/>
    </source>
</evidence>
<dbReference type="CDD" id="cd07182">
    <property type="entry name" value="RNase_HII_bacteria_HII_like"/>
    <property type="match status" value="1"/>
</dbReference>
<name>A0A8F6YCY3_9RHOB</name>
<feature type="domain" description="RNase H type-2" evidence="5">
    <location>
        <begin position="13"/>
        <end position="199"/>
    </location>
</feature>
<dbReference type="AlphaFoldDB" id="A0A8F6YCY3"/>
<keyword evidence="2 3" id="KW-0378">Hydrolase</keyword>
<evidence type="ECO:0000313" key="6">
    <source>
        <dbReference type="EMBL" id="QXT39835.1"/>
    </source>
</evidence>
<protein>
    <recommendedName>
        <fullName evidence="2">Ribonuclease HII</fullName>
        <shortName evidence="2">RNase HII</shortName>
        <ecNumber evidence="2">3.1.26.4</ecNumber>
    </recommendedName>
</protein>
<feature type="binding site" evidence="2 3">
    <location>
        <position position="20"/>
    </location>
    <ligand>
        <name>a divalent metal cation</name>
        <dbReference type="ChEBI" id="CHEBI:60240"/>
    </ligand>
</feature>
<keyword evidence="2" id="KW-0464">Manganese</keyword>
<dbReference type="GO" id="GO:0004523">
    <property type="term" value="F:RNA-DNA hybrid ribonuclease activity"/>
    <property type="evidence" value="ECO:0007669"/>
    <property type="project" value="UniProtKB-UniRule"/>
</dbReference>
<accession>A0A8F6YCY3</accession>